<protein>
    <recommendedName>
        <fullName evidence="2">VTT domain-containing protein</fullName>
    </recommendedName>
</protein>
<gene>
    <name evidence="3" type="ORF">BLW93_05830</name>
</gene>
<accession>A0A1R1MKJ2</accession>
<feature type="transmembrane region" description="Helical" evidence="1">
    <location>
        <begin position="166"/>
        <end position="184"/>
    </location>
</feature>
<dbReference type="AlphaFoldDB" id="A0A1R1MKJ2"/>
<evidence type="ECO:0000313" key="3">
    <source>
        <dbReference type="EMBL" id="OMH40327.1"/>
    </source>
</evidence>
<dbReference type="STRING" id="1914305.BLW93_05830"/>
<evidence type="ECO:0000313" key="4">
    <source>
        <dbReference type="Proteomes" id="UP000187408"/>
    </source>
</evidence>
<dbReference type="PANTHER" id="PTHR42709:SF11">
    <property type="entry name" value="DEDA FAMILY PROTEIN"/>
    <property type="match status" value="1"/>
</dbReference>
<name>A0A1R1MKJ2_9BACT</name>
<evidence type="ECO:0000256" key="1">
    <source>
        <dbReference type="SAM" id="Phobius"/>
    </source>
</evidence>
<dbReference type="Pfam" id="PF09335">
    <property type="entry name" value="VTT_dom"/>
    <property type="match status" value="1"/>
</dbReference>
<dbReference type="Proteomes" id="UP000187408">
    <property type="component" value="Unassembled WGS sequence"/>
</dbReference>
<feature type="transmembrane region" description="Helical" evidence="1">
    <location>
        <begin position="132"/>
        <end position="154"/>
    </location>
</feature>
<comment type="caution">
    <text evidence="3">The sequence shown here is derived from an EMBL/GenBank/DDBJ whole genome shotgun (WGS) entry which is preliminary data.</text>
</comment>
<sequence length="193" mass="21549">MELFNPSYWQTFALKYGAAGLALNSFIEAIFFPIPPDVLLIALCATNPHKAFFYALITTLFSTLGGVVGYFVGYKGGKPLAIKFFGEEKVNRVHRLFEAYESMIILTAGFTPLPYKLFTITSGVLFASLPKLIIFSVIGRGLRFFAEAALFYFYGSQITGFVEHNLNLIFTISGALIIVLFLAYRRIKRGKLP</sequence>
<keyword evidence="1" id="KW-0812">Transmembrane</keyword>
<dbReference type="InterPro" id="IPR051311">
    <property type="entry name" value="DedA_domain"/>
</dbReference>
<organism evidence="3 4">
    <name type="scientific">Desulfurobacterium indicum</name>
    <dbReference type="NCBI Taxonomy" id="1914305"/>
    <lineage>
        <taxon>Bacteria</taxon>
        <taxon>Pseudomonadati</taxon>
        <taxon>Aquificota</taxon>
        <taxon>Aquificia</taxon>
        <taxon>Desulfurobacteriales</taxon>
        <taxon>Desulfurobacteriaceae</taxon>
        <taxon>Desulfurobacterium</taxon>
    </lineage>
</organism>
<dbReference type="EMBL" id="MOEN01000020">
    <property type="protein sequence ID" value="OMH40327.1"/>
    <property type="molecule type" value="Genomic_DNA"/>
</dbReference>
<dbReference type="RefSeq" id="WP_076713167.1">
    <property type="nucleotide sequence ID" value="NZ_MOEN01000020.1"/>
</dbReference>
<dbReference type="GO" id="GO:0005886">
    <property type="term" value="C:plasma membrane"/>
    <property type="evidence" value="ECO:0007669"/>
    <property type="project" value="TreeGrafter"/>
</dbReference>
<feature type="transmembrane region" description="Helical" evidence="1">
    <location>
        <begin position="52"/>
        <end position="73"/>
    </location>
</feature>
<keyword evidence="1" id="KW-0472">Membrane</keyword>
<dbReference type="InterPro" id="IPR032816">
    <property type="entry name" value="VTT_dom"/>
</dbReference>
<keyword evidence="4" id="KW-1185">Reference proteome</keyword>
<feature type="domain" description="VTT" evidence="2">
    <location>
        <begin position="34"/>
        <end position="152"/>
    </location>
</feature>
<evidence type="ECO:0000259" key="2">
    <source>
        <dbReference type="Pfam" id="PF09335"/>
    </source>
</evidence>
<proteinExistence type="predicted"/>
<reference evidence="3 4" key="1">
    <citation type="submission" date="2016-10" db="EMBL/GenBank/DDBJ databases">
        <title>Genome sequence of a sulfur-reducing bacterium Desulfurobacterium indicum K6013.</title>
        <authorList>
            <person name="Cao J."/>
            <person name="Shao Z."/>
            <person name="Alain K."/>
            <person name="Jebbar M."/>
        </authorList>
    </citation>
    <scope>NUCLEOTIDE SEQUENCE [LARGE SCALE GENOMIC DNA]</scope>
    <source>
        <strain evidence="3 4">K6013</strain>
    </source>
</reference>
<dbReference type="PANTHER" id="PTHR42709">
    <property type="entry name" value="ALKALINE PHOSPHATASE LIKE PROTEIN"/>
    <property type="match status" value="1"/>
</dbReference>
<dbReference type="OrthoDB" id="9810270at2"/>
<keyword evidence="1" id="KW-1133">Transmembrane helix</keyword>